<evidence type="ECO:0000313" key="1">
    <source>
        <dbReference type="EMBL" id="MFK4444191.1"/>
    </source>
</evidence>
<dbReference type="Proteomes" id="UP001620514">
    <property type="component" value="Unassembled WGS sequence"/>
</dbReference>
<keyword evidence="2" id="KW-1185">Reference proteome</keyword>
<reference evidence="1 2" key="2">
    <citation type="submission" date="2024-11" db="EMBL/GenBank/DDBJ databases">
        <title>Using genomics to understand microbial adaptation to soil warming.</title>
        <authorList>
            <person name="Deangelis K.M. PhD."/>
        </authorList>
    </citation>
    <scope>NUCLEOTIDE SEQUENCE [LARGE SCALE GENOMIC DNA]</scope>
    <source>
        <strain evidence="1 2">GAS97</strain>
    </source>
</reference>
<reference evidence="1 2" key="1">
    <citation type="submission" date="2024-10" db="EMBL/GenBank/DDBJ databases">
        <authorList>
            <person name="Deangelis K."/>
            <person name="Huntemann M."/>
            <person name="Clum A."/>
            <person name="Wang J."/>
            <person name="Palaniappan K."/>
            <person name="Ritter S."/>
            <person name="Chen I.-M."/>
            <person name="Stamatis D."/>
            <person name="Reddy T."/>
            <person name="O'Malley R."/>
            <person name="Daum C."/>
            <person name="Ng V."/>
            <person name="Ivanova N."/>
            <person name="Kyrpides N."/>
            <person name="Woyke T."/>
        </authorList>
    </citation>
    <scope>NUCLEOTIDE SEQUENCE [LARGE SCALE GENOMIC DNA]</scope>
    <source>
        <strain evidence="1 2">GAS97</strain>
    </source>
</reference>
<organism evidence="1 2">
    <name type="scientific">Caballeronia udeis</name>
    <dbReference type="NCBI Taxonomy" id="1232866"/>
    <lineage>
        <taxon>Bacteria</taxon>
        <taxon>Pseudomonadati</taxon>
        <taxon>Pseudomonadota</taxon>
        <taxon>Betaproteobacteria</taxon>
        <taxon>Burkholderiales</taxon>
        <taxon>Burkholderiaceae</taxon>
        <taxon>Caballeronia</taxon>
    </lineage>
</organism>
<name>A0ABW8MP30_9BURK</name>
<evidence type="ECO:0000313" key="2">
    <source>
        <dbReference type="Proteomes" id="UP001620514"/>
    </source>
</evidence>
<sequence length="31" mass="3265">MNLKQTTIVAALDAIAFNGIVIAPVDSKRHG</sequence>
<proteinExistence type="predicted"/>
<accession>A0ABW8MP30</accession>
<protein>
    <submittedName>
        <fullName evidence="1">Uncharacterized protein</fullName>
    </submittedName>
</protein>
<comment type="caution">
    <text evidence="1">The sequence shown here is derived from an EMBL/GenBank/DDBJ whole genome shotgun (WGS) entry which is preliminary data.</text>
</comment>
<gene>
    <name evidence="1" type="ORF">ABH943_004213</name>
</gene>
<dbReference type="EMBL" id="JBIYDN010000013">
    <property type="protein sequence ID" value="MFK4444191.1"/>
    <property type="molecule type" value="Genomic_DNA"/>
</dbReference>